<dbReference type="SMART" id="SM00345">
    <property type="entry name" value="HTH_GNTR"/>
    <property type="match status" value="1"/>
</dbReference>
<dbReference type="Pfam" id="PF00392">
    <property type="entry name" value="GntR"/>
    <property type="match status" value="1"/>
</dbReference>
<dbReference type="Proteomes" id="UP001501470">
    <property type="component" value="Unassembled WGS sequence"/>
</dbReference>
<dbReference type="PANTHER" id="PTHR43537">
    <property type="entry name" value="TRANSCRIPTIONAL REGULATOR, GNTR FAMILY"/>
    <property type="match status" value="1"/>
</dbReference>
<proteinExistence type="predicted"/>
<evidence type="ECO:0000313" key="6">
    <source>
        <dbReference type="EMBL" id="GAA1512355.1"/>
    </source>
</evidence>
<dbReference type="PROSITE" id="PS50949">
    <property type="entry name" value="HTH_GNTR"/>
    <property type="match status" value="1"/>
</dbReference>
<dbReference type="Pfam" id="PF07729">
    <property type="entry name" value="FCD"/>
    <property type="match status" value="1"/>
</dbReference>
<evidence type="ECO:0000256" key="4">
    <source>
        <dbReference type="SAM" id="MobiDB-lite"/>
    </source>
</evidence>
<dbReference type="SMART" id="SM00895">
    <property type="entry name" value="FCD"/>
    <property type="match status" value="1"/>
</dbReference>
<feature type="compositionally biased region" description="Low complexity" evidence="4">
    <location>
        <begin position="173"/>
        <end position="183"/>
    </location>
</feature>
<dbReference type="Gene3D" id="1.20.120.530">
    <property type="entry name" value="GntR ligand-binding domain-like"/>
    <property type="match status" value="1"/>
</dbReference>
<dbReference type="InterPro" id="IPR011711">
    <property type="entry name" value="GntR_C"/>
</dbReference>
<feature type="compositionally biased region" description="Basic and acidic residues" evidence="4">
    <location>
        <begin position="185"/>
        <end position="194"/>
    </location>
</feature>
<dbReference type="InterPro" id="IPR000524">
    <property type="entry name" value="Tscrpt_reg_HTH_GntR"/>
</dbReference>
<dbReference type="SUPFAM" id="SSF46785">
    <property type="entry name" value="Winged helix' DNA-binding domain"/>
    <property type="match status" value="1"/>
</dbReference>
<comment type="caution">
    <text evidence="6">The sequence shown here is derived from an EMBL/GenBank/DDBJ whole genome shotgun (WGS) entry which is preliminary data.</text>
</comment>
<dbReference type="CDD" id="cd07377">
    <property type="entry name" value="WHTH_GntR"/>
    <property type="match status" value="1"/>
</dbReference>
<organism evidence="6 7">
    <name type="scientific">Dactylosporangium maewongense</name>
    <dbReference type="NCBI Taxonomy" id="634393"/>
    <lineage>
        <taxon>Bacteria</taxon>
        <taxon>Bacillati</taxon>
        <taxon>Actinomycetota</taxon>
        <taxon>Actinomycetes</taxon>
        <taxon>Micromonosporales</taxon>
        <taxon>Micromonosporaceae</taxon>
        <taxon>Dactylosporangium</taxon>
    </lineage>
</organism>
<dbReference type="InterPro" id="IPR036390">
    <property type="entry name" value="WH_DNA-bd_sf"/>
</dbReference>
<keyword evidence="7" id="KW-1185">Reference proteome</keyword>
<accession>A0ABN2A773</accession>
<evidence type="ECO:0000256" key="3">
    <source>
        <dbReference type="ARBA" id="ARBA00023163"/>
    </source>
</evidence>
<keyword evidence="2" id="KW-0238">DNA-binding</keyword>
<dbReference type="EMBL" id="BAAAQD010000004">
    <property type="protein sequence ID" value="GAA1512355.1"/>
    <property type="molecule type" value="Genomic_DNA"/>
</dbReference>
<dbReference type="InterPro" id="IPR036388">
    <property type="entry name" value="WH-like_DNA-bd_sf"/>
</dbReference>
<keyword evidence="3" id="KW-0804">Transcription</keyword>
<sequence length="231" mass="24304">MGGVSGAEFAKVERTSAAAGAVRTIQQMIVDGRLAPGQRLPPERELSELLGISRPTLRETIRALVGLNILESRHGAGTFVAGLSTAALLEPMRFVMALNERTVEELFEARLLLEPALAALAAQRATGEQVAAMRAAILGEDQVEADVRLHRLIAGASGNALLAAMLESLSGLGRSSRSMTSGRPGVHERTAGDHEAIVAAVEARDPDAARRAMTAHLERIATVAREGHGLA</sequence>
<dbReference type="Gene3D" id="1.10.10.10">
    <property type="entry name" value="Winged helix-like DNA-binding domain superfamily/Winged helix DNA-binding domain"/>
    <property type="match status" value="1"/>
</dbReference>
<gene>
    <name evidence="6" type="ORF">GCM10009827_028270</name>
</gene>
<evidence type="ECO:0000313" key="7">
    <source>
        <dbReference type="Proteomes" id="UP001501470"/>
    </source>
</evidence>
<evidence type="ECO:0000256" key="2">
    <source>
        <dbReference type="ARBA" id="ARBA00023125"/>
    </source>
</evidence>
<feature type="domain" description="HTH gntR-type" evidence="5">
    <location>
        <begin position="15"/>
        <end position="83"/>
    </location>
</feature>
<protein>
    <submittedName>
        <fullName evidence="6">FadR/GntR family transcriptional regulator</fullName>
    </submittedName>
</protein>
<dbReference type="InterPro" id="IPR008920">
    <property type="entry name" value="TF_FadR/GntR_C"/>
</dbReference>
<dbReference type="PRINTS" id="PR00035">
    <property type="entry name" value="HTHGNTR"/>
</dbReference>
<keyword evidence="1" id="KW-0805">Transcription regulation</keyword>
<reference evidence="6 7" key="1">
    <citation type="journal article" date="2019" name="Int. J. Syst. Evol. Microbiol.">
        <title>The Global Catalogue of Microorganisms (GCM) 10K type strain sequencing project: providing services to taxonomists for standard genome sequencing and annotation.</title>
        <authorList>
            <consortium name="The Broad Institute Genomics Platform"/>
            <consortium name="The Broad Institute Genome Sequencing Center for Infectious Disease"/>
            <person name="Wu L."/>
            <person name="Ma J."/>
        </authorList>
    </citation>
    <scope>NUCLEOTIDE SEQUENCE [LARGE SCALE GENOMIC DNA]</scope>
    <source>
        <strain evidence="6 7">JCM 15933</strain>
    </source>
</reference>
<feature type="region of interest" description="Disordered" evidence="4">
    <location>
        <begin position="173"/>
        <end position="194"/>
    </location>
</feature>
<evidence type="ECO:0000259" key="5">
    <source>
        <dbReference type="PROSITE" id="PS50949"/>
    </source>
</evidence>
<name>A0ABN2A773_9ACTN</name>
<dbReference type="SUPFAM" id="SSF48008">
    <property type="entry name" value="GntR ligand-binding domain-like"/>
    <property type="match status" value="1"/>
</dbReference>
<dbReference type="PANTHER" id="PTHR43537:SF5">
    <property type="entry name" value="UXU OPERON TRANSCRIPTIONAL REGULATOR"/>
    <property type="match status" value="1"/>
</dbReference>
<evidence type="ECO:0000256" key="1">
    <source>
        <dbReference type="ARBA" id="ARBA00023015"/>
    </source>
</evidence>